<dbReference type="HOGENOM" id="CLU_060934_0_0_0"/>
<accession>G7V731</accession>
<protein>
    <submittedName>
        <fullName evidence="3">Sugar fermentation stimulation protein</fullName>
    </submittedName>
</protein>
<dbReference type="InterPro" id="IPR005224">
    <property type="entry name" value="SfsA"/>
</dbReference>
<dbReference type="AlphaFoldDB" id="G7V731"/>
<dbReference type="CDD" id="cd22359">
    <property type="entry name" value="SfsA-like_bacterial"/>
    <property type="match status" value="1"/>
</dbReference>
<evidence type="ECO:0000313" key="3">
    <source>
        <dbReference type="EMBL" id="AER66065.1"/>
    </source>
</evidence>
<evidence type="ECO:0000259" key="2">
    <source>
        <dbReference type="Pfam" id="PF17746"/>
    </source>
</evidence>
<dbReference type="Pfam" id="PF17746">
    <property type="entry name" value="SfsA_N"/>
    <property type="match status" value="1"/>
</dbReference>
<dbReference type="Pfam" id="PF03749">
    <property type="entry name" value="SfsA"/>
    <property type="match status" value="1"/>
</dbReference>
<evidence type="ECO:0000313" key="4">
    <source>
        <dbReference type="Proteomes" id="UP000005868"/>
    </source>
</evidence>
<sequence length="389" mass="43483">MVKSAPDEQSSYSAVKGSPTRAFFLERLNRFVVLCRVGTDVVKAHLPNPGRLWELLYKDAELVLERTSASGRATDYTVVAVRTERGPVMLHTHRVNSAVAWLLARGKLIGFEDYKLKGREVTHGQHRFDLLLSGPEGEILVEVKSCTLFGELLAMFPDAPSKRAVNHVRHLGELARQGVKTAVIFAVQTPHPKFFLPDFHTDYDFARTVLAEKEHVEFLPISLEWGAEDLKLKERSNRIEIPWGVLEQECVDAGSYVSIFEIKDPKAPLGDGFYCVVERAPKDLTASMARVTRKTLMPHPTLNAIKEDLSLVGVLPIRANEDMASLQDDLAAVSPLTADGLFYFPHNPLRQKAFIDVLLKYRIGRLEQKLLNEYPGGLDGPKKCGNICT</sequence>
<dbReference type="InterPro" id="IPR040452">
    <property type="entry name" value="SfsA_C"/>
</dbReference>
<name>G7V731_THELD</name>
<dbReference type="Gene3D" id="3.40.1350.60">
    <property type="match status" value="1"/>
</dbReference>
<proteinExistence type="predicted"/>
<feature type="domain" description="Sugar fermentation stimulation protein C-terminal" evidence="1">
    <location>
        <begin position="94"/>
        <end position="226"/>
    </location>
</feature>
<dbReference type="Gene3D" id="2.40.50.580">
    <property type="match status" value="1"/>
</dbReference>
<keyword evidence="4" id="KW-1185">Reference proteome</keyword>
<dbReference type="Proteomes" id="UP000005868">
    <property type="component" value="Chromosome"/>
</dbReference>
<dbReference type="KEGG" id="tli:Tlie_0327"/>
<dbReference type="eggNOG" id="COG1489">
    <property type="taxonomic scope" value="Bacteria"/>
</dbReference>
<dbReference type="PANTHER" id="PTHR30545">
    <property type="entry name" value="SUGAR FERMENTATION STIMULATION PROTEIN A"/>
    <property type="match status" value="1"/>
</dbReference>
<evidence type="ECO:0000259" key="1">
    <source>
        <dbReference type="Pfam" id="PF03749"/>
    </source>
</evidence>
<feature type="domain" description="SfsA N-terminal OB" evidence="2">
    <location>
        <begin position="25"/>
        <end position="89"/>
    </location>
</feature>
<dbReference type="InterPro" id="IPR041465">
    <property type="entry name" value="SfsA_N"/>
</dbReference>
<dbReference type="EMBL" id="CP003096">
    <property type="protein sequence ID" value="AER66065.1"/>
    <property type="molecule type" value="Genomic_DNA"/>
</dbReference>
<reference evidence="4" key="1">
    <citation type="submission" date="2011-10" db="EMBL/GenBank/DDBJ databases">
        <title>The complete genome of chromosome of Thermovirga lienii DSM 17291.</title>
        <authorList>
            <consortium name="US DOE Joint Genome Institute (JGI-PGF)"/>
            <person name="Lucas S."/>
            <person name="Copeland A."/>
            <person name="Lapidus A."/>
            <person name="Glavina del Rio T."/>
            <person name="Dalin E."/>
            <person name="Tice H."/>
            <person name="Bruce D."/>
            <person name="Goodwin L."/>
            <person name="Pitluck S."/>
            <person name="Peters L."/>
            <person name="Mikhailova N."/>
            <person name="Saunders E."/>
            <person name="Kyrpides N."/>
            <person name="Mavromatis K."/>
            <person name="Ivanova N."/>
            <person name="Last F.I."/>
            <person name="Brettin T."/>
            <person name="Detter J.C."/>
            <person name="Han C."/>
            <person name="Larimer F."/>
            <person name="Land M."/>
            <person name="Hauser L."/>
            <person name="Markowitz V."/>
            <person name="Cheng J.-F."/>
            <person name="Hugenholtz P."/>
            <person name="Woyke T."/>
            <person name="Wu D."/>
            <person name="Spring S."/>
            <person name="Schroeder M."/>
            <person name="Brambilla E.-M."/>
            <person name="Klenk H.-P."/>
            <person name="Eisen J.A."/>
        </authorList>
    </citation>
    <scope>NUCLEOTIDE SEQUENCE [LARGE SCALE GENOMIC DNA]</scope>
    <source>
        <strain evidence="4">ATCC BAA-1197 / DSM 17291 / Cas60314</strain>
    </source>
</reference>
<gene>
    <name evidence="3" type="ordered locus">Tlie_0327</name>
</gene>
<organism evidence="3 4">
    <name type="scientific">Thermovirga lienii (strain ATCC BAA-1197 / DSM 17291 / Cas60314)</name>
    <dbReference type="NCBI Taxonomy" id="580340"/>
    <lineage>
        <taxon>Bacteria</taxon>
        <taxon>Thermotogati</taxon>
        <taxon>Synergistota</taxon>
        <taxon>Synergistia</taxon>
        <taxon>Synergistales</taxon>
        <taxon>Thermovirgaceae</taxon>
        <taxon>Thermovirga</taxon>
    </lineage>
</organism>
<dbReference type="OrthoDB" id="9802365at2"/>
<reference evidence="3 4" key="2">
    <citation type="journal article" date="2012" name="Stand. Genomic Sci.">
        <title>Genome sequence of the moderately thermophilic, amino-acid-degrading and sulfur-reducing bacterium Thermovirga lienii type strain (Cas60314(T)).</title>
        <authorList>
            <person name="Goker M."/>
            <person name="Saunders E."/>
            <person name="Lapidus A."/>
            <person name="Nolan M."/>
            <person name="Lucas S."/>
            <person name="Hammon N."/>
            <person name="Deshpande S."/>
            <person name="Cheng J.F."/>
            <person name="Han C."/>
            <person name="Tapia R."/>
            <person name="Goodwin L.A."/>
            <person name="Pitluck S."/>
            <person name="Liolios K."/>
            <person name="Mavromatis K."/>
            <person name="Pagani I."/>
            <person name="Ivanova N."/>
            <person name="Mikhailova N."/>
            <person name="Pati A."/>
            <person name="Chen A."/>
            <person name="Palaniappan K."/>
            <person name="Land M."/>
            <person name="Chang Y.J."/>
            <person name="Jeffries C.D."/>
            <person name="Brambilla E.M."/>
            <person name="Rohde M."/>
            <person name="Spring S."/>
            <person name="Detter J.C."/>
            <person name="Woyke T."/>
            <person name="Bristow J."/>
            <person name="Eisen J.A."/>
            <person name="Markowitz V."/>
            <person name="Hugenholtz P."/>
            <person name="Kyrpides N.C."/>
            <person name="Klenk H.P."/>
        </authorList>
    </citation>
    <scope>NUCLEOTIDE SEQUENCE [LARGE SCALE GENOMIC DNA]</scope>
    <source>
        <strain evidence="4">ATCC BAA-1197 / DSM 17291 / Cas60314</strain>
    </source>
</reference>
<dbReference type="NCBIfam" id="TIGR00230">
    <property type="entry name" value="sfsA"/>
    <property type="match status" value="1"/>
</dbReference>
<dbReference type="PANTHER" id="PTHR30545:SF2">
    <property type="entry name" value="SUGAR FERMENTATION STIMULATION PROTEIN A"/>
    <property type="match status" value="1"/>
</dbReference>
<dbReference type="GO" id="GO:0003677">
    <property type="term" value="F:DNA binding"/>
    <property type="evidence" value="ECO:0007669"/>
    <property type="project" value="InterPro"/>
</dbReference>
<dbReference type="STRING" id="580340.Tlie_0327"/>